<dbReference type="InterPro" id="IPR013783">
    <property type="entry name" value="Ig-like_fold"/>
</dbReference>
<dbReference type="GO" id="GO:0003677">
    <property type="term" value="F:DNA binding"/>
    <property type="evidence" value="ECO:0007669"/>
    <property type="project" value="UniProtKB-UniRule"/>
</dbReference>
<dbReference type="Pfam" id="PF00046">
    <property type="entry name" value="Homeodomain"/>
    <property type="match status" value="1"/>
</dbReference>
<proteinExistence type="predicted"/>
<evidence type="ECO:0000256" key="1">
    <source>
        <dbReference type="ARBA" id="ARBA00004123"/>
    </source>
</evidence>
<evidence type="ECO:0000256" key="2">
    <source>
        <dbReference type="ARBA" id="ARBA00023125"/>
    </source>
</evidence>
<feature type="compositionally biased region" description="Polar residues" evidence="8">
    <location>
        <begin position="1503"/>
        <end position="1517"/>
    </location>
</feature>
<comment type="caution">
    <text evidence="12">The sequence shown here is derived from an EMBL/GenBank/DDBJ whole genome shotgun (WGS) entry which is preliminary data.</text>
</comment>
<keyword evidence="13" id="KW-1185">Reference proteome</keyword>
<keyword evidence="2 5" id="KW-0238">DNA-binding</keyword>
<keyword evidence="4 5" id="KW-0539">Nucleus</keyword>
<accession>A0AAE1Z504</accession>
<dbReference type="InterPro" id="IPR036179">
    <property type="entry name" value="Ig-like_dom_sf"/>
</dbReference>
<dbReference type="PANTHER" id="PTHR24333">
    <property type="entry name" value="HOMEO BOX HB9 LIKE A-RELATED"/>
    <property type="match status" value="1"/>
</dbReference>
<dbReference type="PROSITE" id="PS50835">
    <property type="entry name" value="IG_LIKE"/>
    <property type="match status" value="1"/>
</dbReference>
<dbReference type="InterPro" id="IPR017970">
    <property type="entry name" value="Homeobox_CS"/>
</dbReference>
<dbReference type="Proteomes" id="UP001292079">
    <property type="component" value="Unassembled WGS sequence"/>
</dbReference>
<dbReference type="PROSITE" id="PS50071">
    <property type="entry name" value="HOMEOBOX_2"/>
    <property type="match status" value="1"/>
</dbReference>
<dbReference type="Gene3D" id="3.30.40.10">
    <property type="entry name" value="Zinc/RING finger domain, C3HC4 (zinc finger)"/>
    <property type="match status" value="1"/>
</dbReference>
<dbReference type="Gene3D" id="1.10.10.60">
    <property type="entry name" value="Homeodomain-like"/>
    <property type="match status" value="1"/>
</dbReference>
<keyword evidence="3 5" id="KW-0371">Homeobox</keyword>
<dbReference type="Gene3D" id="2.60.40.10">
    <property type="entry name" value="Immunoglobulins"/>
    <property type="match status" value="1"/>
</dbReference>
<sequence>MANINVTRSNATIVSIPRERTMFGQRSSSIVKSYNRNTQNTTYSSIQHAIENLNLNHLSEDERQQVLGVVKKDFEVRAKERERLNRYRLSIIRRDRELAAKHLTTIIDSTSCILCERIFMALINPKRVCFNCQRIICRNCSEFISKYNEFFCRMCLKEKDYRAMTCNWFYDTVIQRFREFGSTTVAKSLFGSKYKQVQNMAEEELWNLLFRSSTSKRNPIVSKESEKSYTADQAKEAQIKKLRDRLEKLMDETQSELNAVAKNNSLSPRQITWQYDSVSVKFKKNACRELKSFIQILYITTEKQRMSQGMNTKDITPYVMDTLEGEISRIVGYSVKGITDTNSLAADDDKESVTMVDCDGVEKRLADILYNKLFTDPNSSKQETATSISFQTSGPVSTNANLNDFLNNTVGESVYTNKMEEFNVTEGFPVRMEYTLPYDEHCDLRWYKLTNENQRVPVKFDFRIEHVITGIISVSSKQQQMKHHYHQYPKHPFVLSNSGFITNETKQKLNQLNRELSEFELNSNNINNKIVIHLQHHLIIWACKLDDSGHYLASPSYPLNAIGTSTIKEKEYVLHVTKINRSTANVQRSPEFLEPLIVQPINCSDNDPYIEMTCIVKGNPTPRCLLYRNSVPIPVIVMPLLKIGLNEPLSVLSSFTQKYLVTLSLCNINNARKITLRLNRPSSSEDIATYSCRVWNCHGRTITSTDLSMQDHFFKFDCPPEKSILMDKISLMKIDSVQSAVYSSEKFHQHGDYFNEKEESSKILLLSDLHVNIDDPKRDNQKYFGSTEKLPLDNNISEPKWNDQNYSSSITEISTGKLSPDNNMNISKMTKAINPIEKELNELSKRSLSETIELYDNDDETTSNISSIANSKNYYCLNTSPSICQTIRITKDNTSINEENDKRKVTSDHYTTLHNTSIKINNEPLSRRMSLQSSKPIIFIDRRTNRARRKNITRGHEDISDRAKHLQAYSDYSSINLHFITVHLAPVIYETTIFELPSSVLNVSIMSLETNNLKGMSNCCNPLVLHNTPSRNFQIQQLLHSTNDSTSSNDFIMKSDTMTATTTTTATTEDNYSSIVKYPKILLNESNNLISSNKKHLTDANSTITQLLNNYSSEKLSLFTRLTENLCKNFTEMPLDLQDFLKTKLSITKFLYHLQEYHSHRHQHQQQQQLPLHDRNVTDQLYQSLTDNHSEHHPDINDVEDSRQEGDMIVNKTNEEYENNLKIIMNLLKDYMENKEVTSKMQSEKEEFKSSMLSANNNNNNKDVKYAQKVYEFLTMISSNKKHLTDANSTITQLLNNYSSIVKYPKILLNESNNLISSNKKHLTDANSTITQLLNNYSSIVKYPKILLNESNNLISSNKKHLTDANSTITQLLNNYSSIVKYPKILLNESNNLISSNKKHLTDANSTITQLLNNYISGYSSIQIYNRNTISSKQCRRRKARTVFSDHQLNGLEHRFETQHYLSTPERIELANRLNLSETQVKTWFQNRRMKHKKLRRGIPDLQFTQNNSSSRCPSSTGDDDRCSSVEDNVNVNISLSSNGIVASSTSTISSDVNGIIDMTSSHRVQKNHDDEYDSGVRVKKENIFGNHSRTSLKNGNFLSKPPCKMEGMIVTSASLLSQSTTTFTITPSSTQSLVSSLASSTIPMSLSITFSNPYHFHTSSNLMPINDNHQNWTDFTSQLKMNEIIKNILMYDQSDKVFSESALDFTTTTTTTTTTTANNNYTYNHNFNDIRDHYKSSILSYDINPTVIPYGNDSSPMKKIKSD</sequence>
<dbReference type="GO" id="GO:0005634">
    <property type="term" value="C:nucleus"/>
    <property type="evidence" value="ECO:0007669"/>
    <property type="project" value="UniProtKB-SubCell"/>
</dbReference>
<feature type="domain" description="Ig-like" evidence="10">
    <location>
        <begin position="590"/>
        <end position="708"/>
    </location>
</feature>
<dbReference type="CDD" id="cd00086">
    <property type="entry name" value="homeodomain"/>
    <property type="match status" value="1"/>
</dbReference>
<dbReference type="EMBL" id="JALJAT010000008">
    <property type="protein sequence ID" value="KAK4467706.1"/>
    <property type="molecule type" value="Genomic_DNA"/>
</dbReference>
<comment type="subcellular location">
    <subcellularLocation>
        <location evidence="1 5 6">Nucleus</location>
    </subcellularLocation>
</comment>
<dbReference type="PROSITE" id="PS50916">
    <property type="entry name" value="RABBD"/>
    <property type="match status" value="1"/>
</dbReference>
<feature type="domain" description="RabBD" evidence="11">
    <location>
        <begin position="52"/>
        <end position="172"/>
    </location>
</feature>
<dbReference type="InterPro" id="IPR007110">
    <property type="entry name" value="Ig-like_dom"/>
</dbReference>
<evidence type="ECO:0000256" key="3">
    <source>
        <dbReference type="ARBA" id="ARBA00023155"/>
    </source>
</evidence>
<feature type="domain" description="Homeobox" evidence="9">
    <location>
        <begin position="1435"/>
        <end position="1495"/>
    </location>
</feature>
<dbReference type="PROSITE" id="PS00027">
    <property type="entry name" value="HOMEOBOX_1"/>
    <property type="match status" value="1"/>
</dbReference>
<reference evidence="12" key="1">
    <citation type="submission" date="2022-04" db="EMBL/GenBank/DDBJ databases">
        <authorList>
            <person name="Xu L."/>
            <person name="Lv Z."/>
        </authorList>
    </citation>
    <scope>NUCLEOTIDE SEQUENCE</scope>
    <source>
        <strain evidence="12">LV_2022a</strain>
    </source>
</reference>
<gene>
    <name evidence="12" type="ORF">MN116_008641</name>
</gene>
<dbReference type="InterPro" id="IPR001356">
    <property type="entry name" value="HD"/>
</dbReference>
<feature type="region of interest" description="Disordered" evidence="8">
    <location>
        <begin position="1503"/>
        <end position="1524"/>
    </location>
</feature>
<organism evidence="12 13">
    <name type="scientific">Schistosoma mekongi</name>
    <name type="common">Parasitic worm</name>
    <dbReference type="NCBI Taxonomy" id="38744"/>
    <lineage>
        <taxon>Eukaryota</taxon>
        <taxon>Metazoa</taxon>
        <taxon>Spiralia</taxon>
        <taxon>Lophotrochozoa</taxon>
        <taxon>Platyhelminthes</taxon>
        <taxon>Trematoda</taxon>
        <taxon>Digenea</taxon>
        <taxon>Strigeidida</taxon>
        <taxon>Schistosomatoidea</taxon>
        <taxon>Schistosomatidae</taxon>
        <taxon>Schistosoma</taxon>
    </lineage>
</organism>
<evidence type="ECO:0000313" key="12">
    <source>
        <dbReference type="EMBL" id="KAK4467706.1"/>
    </source>
</evidence>
<evidence type="ECO:0000259" key="9">
    <source>
        <dbReference type="PROSITE" id="PS50071"/>
    </source>
</evidence>
<name>A0AAE1Z504_SCHME</name>
<reference evidence="12" key="2">
    <citation type="journal article" date="2023" name="Infect Dis Poverty">
        <title>Chromosome-scale genome of the human blood fluke Schistosoma mekongi and its implications for public health.</title>
        <authorList>
            <person name="Zhou M."/>
            <person name="Xu L."/>
            <person name="Xu D."/>
            <person name="Chen W."/>
            <person name="Khan J."/>
            <person name="Hu Y."/>
            <person name="Huang H."/>
            <person name="Wei H."/>
            <person name="Zhang Y."/>
            <person name="Chusongsang P."/>
            <person name="Tanasarnprasert K."/>
            <person name="Hu X."/>
            <person name="Limpanont Y."/>
            <person name="Lv Z."/>
        </authorList>
    </citation>
    <scope>NUCLEOTIDE SEQUENCE</scope>
    <source>
        <strain evidence="12">LV_2022a</strain>
    </source>
</reference>
<evidence type="ECO:0000259" key="11">
    <source>
        <dbReference type="PROSITE" id="PS50916"/>
    </source>
</evidence>
<evidence type="ECO:0008006" key="14">
    <source>
        <dbReference type="Google" id="ProtNLM"/>
    </source>
</evidence>
<evidence type="ECO:0000256" key="5">
    <source>
        <dbReference type="PROSITE-ProRule" id="PRU00108"/>
    </source>
</evidence>
<dbReference type="InterPro" id="IPR009057">
    <property type="entry name" value="Homeodomain-like_sf"/>
</dbReference>
<dbReference type="SUPFAM" id="SSF57903">
    <property type="entry name" value="FYVE/PHD zinc finger"/>
    <property type="match status" value="1"/>
</dbReference>
<dbReference type="Pfam" id="PF02318">
    <property type="entry name" value="FYVE_2"/>
    <property type="match status" value="1"/>
</dbReference>
<dbReference type="InterPro" id="IPR041282">
    <property type="entry name" value="FYVE_2"/>
</dbReference>
<dbReference type="InterPro" id="IPR013083">
    <property type="entry name" value="Znf_RING/FYVE/PHD"/>
</dbReference>
<feature type="DNA-binding region" description="Homeobox" evidence="5">
    <location>
        <begin position="1437"/>
        <end position="1496"/>
    </location>
</feature>
<dbReference type="SMART" id="SM00389">
    <property type="entry name" value="HOX"/>
    <property type="match status" value="1"/>
</dbReference>
<dbReference type="InterPro" id="IPR050848">
    <property type="entry name" value="Homeobox_TF"/>
</dbReference>
<evidence type="ECO:0000256" key="6">
    <source>
        <dbReference type="RuleBase" id="RU000682"/>
    </source>
</evidence>
<protein>
    <recommendedName>
        <fullName evidence="14">Homeobox domain-containing protein</fullName>
    </recommendedName>
</protein>
<evidence type="ECO:0000313" key="13">
    <source>
        <dbReference type="Proteomes" id="UP001292079"/>
    </source>
</evidence>
<dbReference type="GO" id="GO:0000981">
    <property type="term" value="F:DNA-binding transcription factor activity, RNA polymerase II-specific"/>
    <property type="evidence" value="ECO:0007669"/>
    <property type="project" value="InterPro"/>
</dbReference>
<keyword evidence="7" id="KW-0175">Coiled coil</keyword>
<evidence type="ECO:0000256" key="4">
    <source>
        <dbReference type="ARBA" id="ARBA00023242"/>
    </source>
</evidence>
<evidence type="ECO:0000256" key="7">
    <source>
        <dbReference type="SAM" id="Coils"/>
    </source>
</evidence>
<dbReference type="PANTHER" id="PTHR24333:SF8">
    <property type="entry name" value="HOMEOBOX PROTEIN CEH-62"/>
    <property type="match status" value="1"/>
</dbReference>
<feature type="coiled-coil region" evidence="7">
    <location>
        <begin position="232"/>
        <end position="263"/>
    </location>
</feature>
<evidence type="ECO:0000256" key="8">
    <source>
        <dbReference type="SAM" id="MobiDB-lite"/>
    </source>
</evidence>
<dbReference type="SUPFAM" id="SSF46689">
    <property type="entry name" value="Homeodomain-like"/>
    <property type="match status" value="1"/>
</dbReference>
<dbReference type="InterPro" id="IPR010911">
    <property type="entry name" value="Rab_BD"/>
</dbReference>
<dbReference type="GO" id="GO:0006886">
    <property type="term" value="P:intracellular protein transport"/>
    <property type="evidence" value="ECO:0007669"/>
    <property type="project" value="InterPro"/>
</dbReference>
<dbReference type="InterPro" id="IPR011011">
    <property type="entry name" value="Znf_FYVE_PHD"/>
</dbReference>
<evidence type="ECO:0000259" key="10">
    <source>
        <dbReference type="PROSITE" id="PS50835"/>
    </source>
</evidence>
<dbReference type="GO" id="GO:0031267">
    <property type="term" value="F:small GTPase binding"/>
    <property type="evidence" value="ECO:0007669"/>
    <property type="project" value="InterPro"/>
</dbReference>
<dbReference type="SUPFAM" id="SSF48726">
    <property type="entry name" value="Immunoglobulin"/>
    <property type="match status" value="1"/>
</dbReference>
<feature type="coiled-coil region" evidence="7">
    <location>
        <begin position="502"/>
        <end position="529"/>
    </location>
</feature>